<reference evidence="2" key="1">
    <citation type="journal article" date="2014" name="Int. J. Syst. Evol. Microbiol.">
        <title>Complete genome of a new Firmicutes species belonging to the dominant human colonic microbiota ('Ruminococcus bicirculans') reveals two chromosomes and a selective capacity to utilize plant glucans.</title>
        <authorList>
            <consortium name="NISC Comparative Sequencing Program"/>
            <person name="Wegmann U."/>
            <person name="Louis P."/>
            <person name="Goesmann A."/>
            <person name="Henrissat B."/>
            <person name="Duncan S.H."/>
            <person name="Flint H.J."/>
        </authorList>
    </citation>
    <scope>NUCLEOTIDE SEQUENCE</scope>
    <source>
        <strain evidence="2">CGMCC 1.8884</strain>
    </source>
</reference>
<reference evidence="1" key="4">
    <citation type="submission" date="2023-08" db="EMBL/GenBank/DDBJ databases">
        <authorList>
            <person name="Sun Q."/>
            <person name="Zhou Y."/>
        </authorList>
    </citation>
    <scope>NUCLEOTIDE SEQUENCE</scope>
    <source>
        <strain evidence="2">CGMCC 1.8884</strain>
        <strain evidence="1">CGMCC 1.8885</strain>
    </source>
</reference>
<dbReference type="EMBL" id="BMLZ01000013">
    <property type="protein sequence ID" value="GGP29638.1"/>
    <property type="molecule type" value="Genomic_DNA"/>
</dbReference>
<dbReference type="Proteomes" id="UP000652720">
    <property type="component" value="Unassembled WGS sequence"/>
</dbReference>
<keyword evidence="3" id="KW-1185">Reference proteome</keyword>
<protein>
    <recommendedName>
        <fullName evidence="5">Metalloenzyme domain protein</fullName>
    </recommendedName>
</protein>
<reference evidence="3" key="3">
    <citation type="journal article" date="2019" name="Int. J. Syst. Evol. Microbiol.">
        <title>The Global Catalogue of Microorganisms (GCM) 10K type strain sequencing project: providing services to taxonomists for standard genome sequencing and annotation.</title>
        <authorList>
            <consortium name="The Broad Institute Genomics Platform"/>
            <consortium name="The Broad Institute Genome Sequencing Center for Infectious Disease"/>
            <person name="Wu L."/>
            <person name="Ma J."/>
        </authorList>
    </citation>
    <scope>NUCLEOTIDE SEQUENCE [LARGE SCALE GENOMIC DNA]</scope>
    <source>
        <strain evidence="3">CGMCC 1.8884</strain>
    </source>
</reference>
<organism evidence="1 4">
    <name type="scientific">Deinococcus wulumuqiensis</name>
    <dbReference type="NCBI Taxonomy" id="980427"/>
    <lineage>
        <taxon>Bacteria</taxon>
        <taxon>Thermotogati</taxon>
        <taxon>Deinococcota</taxon>
        <taxon>Deinococci</taxon>
        <taxon>Deinococcales</taxon>
        <taxon>Deinococcaceae</taxon>
        <taxon>Deinococcus</taxon>
    </lineage>
</organism>
<evidence type="ECO:0000313" key="4">
    <source>
        <dbReference type="Proteomes" id="UP000652720"/>
    </source>
</evidence>
<gene>
    <name evidence="2" type="ORF">GCM10008021_12890</name>
    <name evidence="1" type="ORF">GCM10010914_17270</name>
</gene>
<evidence type="ECO:0008006" key="5">
    <source>
        <dbReference type="Google" id="ProtNLM"/>
    </source>
</evidence>
<reference evidence="1" key="2">
    <citation type="journal article" date="2014" name="Int. J. Syst. Evol. Microbiol.">
        <title>Complete genome sequence of Corynebacterium casei LMG S-19264T (=DSM 44701T), isolated from a smear-ripened cheese.</title>
        <authorList>
            <consortium name="US DOE Joint Genome Institute (JGI-PGF)"/>
            <person name="Walter F."/>
            <person name="Albersmeier A."/>
            <person name="Kalinowski J."/>
            <person name="Ruckert C."/>
        </authorList>
    </citation>
    <scope>NUCLEOTIDE SEQUENCE</scope>
    <source>
        <strain evidence="1">CGMCC 1.8885</strain>
    </source>
</reference>
<dbReference type="Gene3D" id="3.40.720.10">
    <property type="entry name" value="Alkaline Phosphatase, subunit A"/>
    <property type="match status" value="1"/>
</dbReference>
<comment type="caution">
    <text evidence="1">The sequence shown here is derived from an EMBL/GenBank/DDBJ whole genome shotgun (WGS) entry which is preliminary data.</text>
</comment>
<dbReference type="InterPro" id="IPR017850">
    <property type="entry name" value="Alkaline_phosphatase_core_sf"/>
</dbReference>
<dbReference type="RefSeq" id="WP_017869713.1">
    <property type="nucleotide sequence ID" value="NZ_BMLZ01000013.1"/>
</dbReference>
<dbReference type="AlphaFoldDB" id="A0AAV4K458"/>
<proteinExistence type="predicted"/>
<dbReference type="GeneID" id="59165723"/>
<dbReference type="EMBL" id="BMMA01000014">
    <property type="protein sequence ID" value="GGI83512.1"/>
    <property type="molecule type" value="Genomic_DNA"/>
</dbReference>
<evidence type="ECO:0000313" key="2">
    <source>
        <dbReference type="EMBL" id="GGP29638.1"/>
    </source>
</evidence>
<evidence type="ECO:0000313" key="3">
    <source>
        <dbReference type="Proteomes" id="UP000630135"/>
    </source>
</evidence>
<dbReference type="Proteomes" id="UP000630135">
    <property type="component" value="Unassembled WGS sequence"/>
</dbReference>
<sequence>MSGILWLALDGVGHPQDAPPGSVWEQDLPTLRAVVDAGLALDATLGVPGLPQSGTGQSCWLTGTDAVRVMGEHFGPVPGPTLQALLRERGLPRRLTEAGGRAALVNAYAPAYLAGGGRRNRLGCFPYAFQAAGLALNPPDVPALEPGLGLAYSSPWTPTGPEEHVLRLGEALAGALGAYDLLVADLWLGDLLGHQGRDGAPPEVRTAGRAYLRRVDRLLTGAVQAGARVVLSSDHGNLENLNVKSHTLARVPLGAVGLPPLPHPPVADIVQGGEQVGRWLGLP</sequence>
<name>A0AAV4K458_9DEIO</name>
<evidence type="ECO:0000313" key="1">
    <source>
        <dbReference type="EMBL" id="GGI83512.1"/>
    </source>
</evidence>
<accession>A0AAV4K458</accession>
<dbReference type="SUPFAM" id="SSF53649">
    <property type="entry name" value="Alkaline phosphatase-like"/>
    <property type="match status" value="1"/>
</dbReference>